<reference evidence="2 3" key="1">
    <citation type="journal article" date="2015" name="Genome Announc.">
        <title>Complete Genome Sequence of the Type Strain Corynebacterium mustelae DSM 45274, Isolated from Various Tissues of a Male Ferret with Lethal Sepsis.</title>
        <authorList>
            <person name="Ruckert C."/>
            <person name="Eimer J."/>
            <person name="Winkler A."/>
            <person name="Tauch A."/>
        </authorList>
    </citation>
    <scope>NUCLEOTIDE SEQUENCE [LARGE SCALE GENOMIC DNA]</scope>
    <source>
        <strain evidence="2 3">DSM 45274</strain>
    </source>
</reference>
<dbReference type="PATRIC" id="fig|571915.4.peg.2450"/>
<dbReference type="EMBL" id="CP011542">
    <property type="protein sequence ID" value="AKK06605.1"/>
    <property type="molecule type" value="Genomic_DNA"/>
</dbReference>
<gene>
    <name evidence="2" type="ORF">CMUST_11470</name>
</gene>
<dbReference type="Proteomes" id="UP000035199">
    <property type="component" value="Chromosome"/>
</dbReference>
<evidence type="ECO:0000256" key="1">
    <source>
        <dbReference type="SAM" id="Phobius"/>
    </source>
</evidence>
<protein>
    <submittedName>
        <fullName evidence="2">Uncharacterized protein</fullName>
    </submittedName>
</protein>
<keyword evidence="1" id="KW-0472">Membrane</keyword>
<feature type="transmembrane region" description="Helical" evidence="1">
    <location>
        <begin position="161"/>
        <end position="180"/>
    </location>
</feature>
<keyword evidence="3" id="KW-1185">Reference proteome</keyword>
<dbReference type="OrthoDB" id="4418870at2"/>
<keyword evidence="1" id="KW-1133">Transmembrane helix</keyword>
<reference evidence="3" key="2">
    <citation type="submission" date="2015-05" db="EMBL/GenBank/DDBJ databases">
        <title>Complete genome sequence of Corynebacterium mustelae DSM 45274, isolated from various tissues of a male ferret with lethal sepsis.</title>
        <authorList>
            <person name="Ruckert C."/>
            <person name="Albersmeier A."/>
            <person name="Winkler A."/>
            <person name="Tauch A."/>
        </authorList>
    </citation>
    <scope>NUCLEOTIDE SEQUENCE [LARGE SCALE GENOMIC DNA]</scope>
    <source>
        <strain evidence="3">DSM 45274</strain>
    </source>
</reference>
<accession>A0A0G3H1E2</accession>
<sequence>MNYTAWCDRRKVKGEAVVHLHDDADAEIATFPQVISAEAAEANVATVGSDTWRLTHDGNTITAALPDGTAYQAVATGKTFSRAKRINVDLGGKTVTAVNEGGADWVYVDSADVKLGQFSGGNNGVRRSITEFEPEAGLNHSERVFLSWVTRTALEAKLGSSTLILTVSLLLIIPIVVFALL</sequence>
<name>A0A0G3H1E2_9CORY</name>
<keyword evidence="1" id="KW-0812">Transmembrane</keyword>
<dbReference type="STRING" id="571915.CMUST_11470"/>
<evidence type="ECO:0000313" key="2">
    <source>
        <dbReference type="EMBL" id="AKK06605.1"/>
    </source>
</evidence>
<organism evidence="2 3">
    <name type="scientific">Corynebacterium mustelae</name>
    <dbReference type="NCBI Taxonomy" id="571915"/>
    <lineage>
        <taxon>Bacteria</taxon>
        <taxon>Bacillati</taxon>
        <taxon>Actinomycetota</taxon>
        <taxon>Actinomycetes</taxon>
        <taxon>Mycobacteriales</taxon>
        <taxon>Corynebacteriaceae</taxon>
        <taxon>Corynebacterium</taxon>
    </lineage>
</organism>
<evidence type="ECO:0000313" key="3">
    <source>
        <dbReference type="Proteomes" id="UP000035199"/>
    </source>
</evidence>
<dbReference type="KEGG" id="cmv:CMUST_11470"/>
<proteinExistence type="predicted"/>
<dbReference type="AlphaFoldDB" id="A0A0G3H1E2"/>